<reference evidence="1 2" key="1">
    <citation type="submission" date="2016-10" db="EMBL/GenBank/DDBJ databases">
        <title>The genome sequence of Colletotrichum fioriniae PJ7.</title>
        <authorList>
            <person name="Baroncelli R."/>
        </authorList>
    </citation>
    <scope>NUCLEOTIDE SEQUENCE [LARGE SCALE GENOMIC DNA]</scope>
    <source>
        <strain evidence="1">Col 31</strain>
    </source>
</reference>
<protein>
    <submittedName>
        <fullName evidence="1">Uncharacterized protein</fullName>
    </submittedName>
</protein>
<evidence type="ECO:0000313" key="1">
    <source>
        <dbReference type="EMBL" id="KAK1461439.1"/>
    </source>
</evidence>
<name>A0AAI9UPY1_9PEZI</name>
<sequence>MRLTARRVSSLEPDHCTTHFTGRHPLGLVHDGESWSLPSNERHERTRKAPRLGHDSTITARARRVLSPILRQLRVTKLCETATKCAAGQMATATYCVHGLAIHDMWKLPVPEAQSEGKGGKFEREVVNIKTANDLPLVVKLTMDESIVKHLEAQSTVVRSSHLT</sequence>
<comment type="caution">
    <text evidence="1">The sequence shown here is derived from an EMBL/GenBank/DDBJ whole genome shotgun (WGS) entry which is preliminary data.</text>
</comment>
<gene>
    <name evidence="1" type="ORF">CMEL01_14393</name>
</gene>
<evidence type="ECO:0000313" key="2">
    <source>
        <dbReference type="Proteomes" id="UP001239795"/>
    </source>
</evidence>
<dbReference type="Proteomes" id="UP001239795">
    <property type="component" value="Unassembled WGS sequence"/>
</dbReference>
<organism evidence="1 2">
    <name type="scientific">Colletotrichum melonis</name>
    <dbReference type="NCBI Taxonomy" id="1209925"/>
    <lineage>
        <taxon>Eukaryota</taxon>
        <taxon>Fungi</taxon>
        <taxon>Dikarya</taxon>
        <taxon>Ascomycota</taxon>
        <taxon>Pezizomycotina</taxon>
        <taxon>Sordariomycetes</taxon>
        <taxon>Hypocreomycetidae</taxon>
        <taxon>Glomerellales</taxon>
        <taxon>Glomerellaceae</taxon>
        <taxon>Colletotrichum</taxon>
        <taxon>Colletotrichum acutatum species complex</taxon>
    </lineage>
</organism>
<dbReference type="AlphaFoldDB" id="A0AAI9UPY1"/>
<keyword evidence="2" id="KW-1185">Reference proteome</keyword>
<accession>A0AAI9UPY1</accession>
<proteinExistence type="predicted"/>
<dbReference type="EMBL" id="MLGG01000010">
    <property type="protein sequence ID" value="KAK1461439.1"/>
    <property type="molecule type" value="Genomic_DNA"/>
</dbReference>